<dbReference type="AlphaFoldDB" id="A0A9P8SC87"/>
<evidence type="ECO:0000256" key="2">
    <source>
        <dbReference type="ARBA" id="ARBA00022980"/>
    </source>
</evidence>
<evidence type="ECO:0000259" key="6">
    <source>
        <dbReference type="PROSITE" id="PS51532"/>
    </source>
</evidence>
<evidence type="ECO:0000256" key="4">
    <source>
        <dbReference type="ARBA" id="ARBA00035209"/>
    </source>
</evidence>
<evidence type="ECO:0000256" key="1">
    <source>
        <dbReference type="ARBA" id="ARBA00006540"/>
    </source>
</evidence>
<evidence type="ECO:0000313" key="8">
    <source>
        <dbReference type="Proteomes" id="UP000764110"/>
    </source>
</evidence>
<dbReference type="InterPro" id="IPR008979">
    <property type="entry name" value="Galactose-bd-like_sf"/>
</dbReference>
<keyword evidence="8" id="KW-1185">Reference proteome</keyword>
<dbReference type="PANTHER" id="PTHR11229">
    <property type="entry name" value="50S RIBOSOMAL PROTEIN L3"/>
    <property type="match status" value="1"/>
</dbReference>
<dbReference type="PANTHER" id="PTHR11229:SF8">
    <property type="entry name" value="LARGE RIBOSOMAL SUBUNIT PROTEIN UL3M"/>
    <property type="match status" value="1"/>
</dbReference>
<feature type="compositionally biased region" description="Polar residues" evidence="5">
    <location>
        <begin position="564"/>
        <end position="575"/>
    </location>
</feature>
<dbReference type="FunFam" id="3.30.160.810:FF:000001">
    <property type="entry name" value="50S ribosomal protein L3"/>
    <property type="match status" value="1"/>
</dbReference>
<dbReference type="FunFam" id="2.60.120.470:FF:000003">
    <property type="entry name" value="DUF1000 domain protein (AFU_orthologue AFUA_1G09230)"/>
    <property type="match status" value="1"/>
</dbReference>
<feature type="region of interest" description="Disordered" evidence="5">
    <location>
        <begin position="72"/>
        <end position="92"/>
    </location>
</feature>
<sequence>MIPAVTNIVNSAGHSLTSTIRASYSLHLIQPYPSPRKLYIGPLFSEWTASLFTTWNTLSDLGSTMSHCHDEHVGHGAHDHHHGDEHDHSDDITPALQSSLYQQINFDEITTLNESTRDAGKAIVKKTWAERLSAEPELASDADEQLLMTVPFAAQVKLHSILIRTSPSLSAPKTLHLYVNHDNLDFSTAEDMDPVQKIALSQTSDVQEIPVKRALFGRVQRLVLFFVDNFGDGDEDVSRISYVGFKGEWTKLGKAPTNILYEAAAQPGDHKIKGTSVNQMGSEFDIPRGFTACHPMAAPRWESSTIQNFDLPKSNDLPCNPTPRNIISSNSSIGNVANTTHTVMPPRLSLRVAFPRPSAVIASHAPRRFLLPLTAQRGIQYGWSTAPPRSKHRRFNQPSAGLPAPTTGPAAALKRRENTTPLRAGVLATKKGMTSMFVGKTRIPCTVLQLDQVQVVANKTREKHGYWAVQIGAGSRQPRNVTSPMLGYYEAKGIAPKSQLAEFTVRGREGLLPVGSQLLPDWFQTGQIVDVRAKSRGMGFAGGMKRHGFAGQEASHGNSKNHRTIGTTGPSQGSGSRVLPGKKMPGRMGNEWVTVQNLKVMKVDNELGIVLVSGAVPGPKGRAVKLQDAKKRKAPALPYRERVLQEMLERHPGGEAQLEAARQRHLEMKEQRQSKAAEL</sequence>
<keyword evidence="2" id="KW-0689">Ribosomal protein</keyword>
<dbReference type="Gene3D" id="3.30.160.810">
    <property type="match status" value="1"/>
</dbReference>
<dbReference type="InterPro" id="IPR009000">
    <property type="entry name" value="Transl_B-barrel_sf"/>
</dbReference>
<proteinExistence type="inferred from homology"/>
<dbReference type="Pfam" id="PF00297">
    <property type="entry name" value="Ribosomal_L3"/>
    <property type="match status" value="1"/>
</dbReference>
<dbReference type="PROSITE" id="PS51532">
    <property type="entry name" value="PITH"/>
    <property type="match status" value="1"/>
</dbReference>
<dbReference type="InterPro" id="IPR019927">
    <property type="entry name" value="Ribosomal_uL3_bac/org-type"/>
</dbReference>
<dbReference type="GO" id="GO:0003735">
    <property type="term" value="F:structural constituent of ribosome"/>
    <property type="evidence" value="ECO:0007669"/>
    <property type="project" value="InterPro"/>
</dbReference>
<reference evidence="7 8" key="1">
    <citation type="submission" date="2020-07" db="EMBL/GenBank/DDBJ databases">
        <title>Metarhizium humberi genome.</title>
        <authorList>
            <person name="Lysoe E."/>
        </authorList>
    </citation>
    <scope>NUCLEOTIDE SEQUENCE [LARGE SCALE GENOMIC DNA]</scope>
    <source>
        <strain evidence="7 8">ESALQ1638</strain>
    </source>
</reference>
<comment type="caution">
    <text evidence="7">The sequence shown here is derived from an EMBL/GenBank/DDBJ whole genome shotgun (WGS) entry which is preliminary data.</text>
</comment>
<dbReference type="NCBIfam" id="TIGR03625">
    <property type="entry name" value="L3_bact"/>
    <property type="match status" value="1"/>
</dbReference>
<keyword evidence="3" id="KW-0687">Ribonucleoprotein</keyword>
<feature type="compositionally biased region" description="Basic and acidic residues" evidence="5">
    <location>
        <begin position="72"/>
        <end position="91"/>
    </location>
</feature>
<evidence type="ECO:0000256" key="3">
    <source>
        <dbReference type="ARBA" id="ARBA00023274"/>
    </source>
</evidence>
<dbReference type="GO" id="GO:0005762">
    <property type="term" value="C:mitochondrial large ribosomal subunit"/>
    <property type="evidence" value="ECO:0007669"/>
    <property type="project" value="TreeGrafter"/>
</dbReference>
<organism evidence="7 8">
    <name type="scientific">Metarhizium humberi</name>
    <dbReference type="NCBI Taxonomy" id="2596975"/>
    <lineage>
        <taxon>Eukaryota</taxon>
        <taxon>Fungi</taxon>
        <taxon>Dikarya</taxon>
        <taxon>Ascomycota</taxon>
        <taxon>Pezizomycotina</taxon>
        <taxon>Sordariomycetes</taxon>
        <taxon>Hypocreomycetidae</taxon>
        <taxon>Hypocreales</taxon>
        <taxon>Clavicipitaceae</taxon>
        <taxon>Metarhizium</taxon>
    </lineage>
</organism>
<feature type="compositionally biased region" description="Low complexity" evidence="5">
    <location>
        <begin position="400"/>
        <end position="412"/>
    </location>
</feature>
<feature type="region of interest" description="Disordered" evidence="5">
    <location>
        <begin position="382"/>
        <end position="412"/>
    </location>
</feature>
<feature type="region of interest" description="Disordered" evidence="5">
    <location>
        <begin position="550"/>
        <end position="587"/>
    </location>
</feature>
<dbReference type="InterPro" id="IPR000597">
    <property type="entry name" value="Ribosomal_uL3"/>
</dbReference>
<dbReference type="EMBL" id="JACEFI010000001">
    <property type="protein sequence ID" value="KAH0601952.1"/>
    <property type="molecule type" value="Genomic_DNA"/>
</dbReference>
<dbReference type="InterPro" id="IPR010400">
    <property type="entry name" value="PITH_dom"/>
</dbReference>
<dbReference type="InterPro" id="IPR037047">
    <property type="entry name" value="PITH_dom_sf"/>
</dbReference>
<dbReference type="SUPFAM" id="SSF50447">
    <property type="entry name" value="Translation proteins"/>
    <property type="match status" value="1"/>
</dbReference>
<dbReference type="Gene3D" id="2.60.120.470">
    <property type="entry name" value="PITH domain"/>
    <property type="match status" value="1"/>
</dbReference>
<dbReference type="Proteomes" id="UP000764110">
    <property type="component" value="Unassembled WGS sequence"/>
</dbReference>
<feature type="domain" description="PITH" evidence="6">
    <location>
        <begin position="89"/>
        <end position="265"/>
    </location>
</feature>
<evidence type="ECO:0000256" key="5">
    <source>
        <dbReference type="SAM" id="MobiDB-lite"/>
    </source>
</evidence>
<dbReference type="Pfam" id="PF06201">
    <property type="entry name" value="PITH"/>
    <property type="match status" value="1"/>
</dbReference>
<dbReference type="GO" id="GO:0006412">
    <property type="term" value="P:translation"/>
    <property type="evidence" value="ECO:0007669"/>
    <property type="project" value="InterPro"/>
</dbReference>
<gene>
    <name evidence="7" type="ORF">MHUMG1_00831</name>
</gene>
<dbReference type="Gene3D" id="2.40.30.10">
    <property type="entry name" value="Translation factors"/>
    <property type="match status" value="1"/>
</dbReference>
<comment type="similarity">
    <text evidence="1">Belongs to the universal ribosomal protein uL3 family.</text>
</comment>
<protein>
    <recommendedName>
        <fullName evidence="4">Large ribosomal subunit protein uL3m</fullName>
    </recommendedName>
</protein>
<evidence type="ECO:0000313" key="7">
    <source>
        <dbReference type="EMBL" id="KAH0601952.1"/>
    </source>
</evidence>
<name>A0A9P8SC87_9HYPO</name>
<dbReference type="FunFam" id="2.40.30.10:FF:000004">
    <property type="entry name" value="50S ribosomal protein L3"/>
    <property type="match status" value="1"/>
</dbReference>
<accession>A0A9P8SC87</accession>
<dbReference type="SUPFAM" id="SSF49785">
    <property type="entry name" value="Galactose-binding domain-like"/>
    <property type="match status" value="1"/>
</dbReference>